<evidence type="ECO:0000313" key="4">
    <source>
        <dbReference type="Proteomes" id="UP001166585"/>
    </source>
</evidence>
<dbReference type="PROSITE" id="PS00530">
    <property type="entry name" value="RNASE_T2_1"/>
    <property type="match status" value="1"/>
</dbReference>
<dbReference type="InterPro" id="IPR039378">
    <property type="entry name" value="RNase_T2_prok"/>
</dbReference>
<dbReference type="InterPro" id="IPR036430">
    <property type="entry name" value="RNase_T2-like_sf"/>
</dbReference>
<keyword evidence="4" id="KW-1185">Reference proteome</keyword>
<organism evidence="3 4">
    <name type="scientific">Ancylobacter radicis</name>
    <dbReference type="NCBI Taxonomy" id="2836179"/>
    <lineage>
        <taxon>Bacteria</taxon>
        <taxon>Pseudomonadati</taxon>
        <taxon>Pseudomonadota</taxon>
        <taxon>Alphaproteobacteria</taxon>
        <taxon>Hyphomicrobiales</taxon>
        <taxon>Xanthobacteraceae</taxon>
        <taxon>Ancylobacter</taxon>
    </lineage>
</organism>
<dbReference type="InterPro" id="IPR001568">
    <property type="entry name" value="RNase_T2-like"/>
</dbReference>
<evidence type="ECO:0000256" key="2">
    <source>
        <dbReference type="RuleBase" id="RU004328"/>
    </source>
</evidence>
<proteinExistence type="inferred from homology"/>
<dbReference type="InterPro" id="IPR018188">
    <property type="entry name" value="RNase_T2_His_AS_1"/>
</dbReference>
<comment type="caution">
    <text evidence="3">The sequence shown here is derived from an EMBL/GenBank/DDBJ whole genome shotgun (WGS) entry which is preliminary data.</text>
</comment>
<accession>A0ABS5RBC4</accession>
<dbReference type="EMBL" id="JAHCQH010000020">
    <property type="protein sequence ID" value="MBS9478610.1"/>
    <property type="molecule type" value="Genomic_DNA"/>
</dbReference>
<dbReference type="PANTHER" id="PTHR11240:SF22">
    <property type="entry name" value="RIBONUCLEASE T2"/>
    <property type="match status" value="1"/>
</dbReference>
<comment type="similarity">
    <text evidence="1 2">Belongs to the RNase T2 family.</text>
</comment>
<name>A0ABS5RBC4_9HYPH</name>
<evidence type="ECO:0000313" key="3">
    <source>
        <dbReference type="EMBL" id="MBS9478610.1"/>
    </source>
</evidence>
<protein>
    <submittedName>
        <fullName evidence="3">Ribonuclease T2</fullName>
    </submittedName>
</protein>
<gene>
    <name evidence="3" type="ORF">KIP89_15960</name>
</gene>
<dbReference type="Pfam" id="PF00445">
    <property type="entry name" value="Ribonuclease_T2"/>
    <property type="match status" value="1"/>
</dbReference>
<dbReference type="Gene3D" id="3.90.730.10">
    <property type="entry name" value="Ribonuclease T2-like"/>
    <property type="match status" value="1"/>
</dbReference>
<sequence length="246" mass="27899">MVRRRSRPVLDLRPELPHGAAVRLRRGVRFVLAAFALAASAFVSLFPGSAEARNRPGDFDFYVLSLSWSPSYCESEGDKAEPTQCAGPRPFAFVVHGLWPQYQHRWPEFCQKPPPFVAEPVLRSMLDIMPSRKLVLHQWRKHGTCSGLDSATYFEKVRLAFSRVTIPEEYRRLDQYSMVAPHEVEAAFRAANPGLDADMISVECSGRHLRDVRICMSRTFNYTACPELERRACTAERVAMPPMRGG</sequence>
<evidence type="ECO:0000256" key="1">
    <source>
        <dbReference type="ARBA" id="ARBA00007469"/>
    </source>
</evidence>
<dbReference type="PANTHER" id="PTHR11240">
    <property type="entry name" value="RIBONUCLEASE T2"/>
    <property type="match status" value="1"/>
</dbReference>
<reference evidence="3" key="1">
    <citation type="submission" date="2021-05" db="EMBL/GenBank/DDBJ databases">
        <authorList>
            <person name="Sun Q."/>
            <person name="Inoue M."/>
        </authorList>
    </citation>
    <scope>NUCLEOTIDE SEQUENCE</scope>
    <source>
        <strain evidence="3">VKM B-3255</strain>
    </source>
</reference>
<dbReference type="PROSITE" id="PS00531">
    <property type="entry name" value="RNASE_T2_2"/>
    <property type="match status" value="1"/>
</dbReference>
<dbReference type="SUPFAM" id="SSF55895">
    <property type="entry name" value="Ribonuclease Rh-like"/>
    <property type="match status" value="1"/>
</dbReference>
<dbReference type="Proteomes" id="UP001166585">
    <property type="component" value="Unassembled WGS sequence"/>
</dbReference>
<dbReference type="InterPro" id="IPR033130">
    <property type="entry name" value="RNase_T2_His_AS_2"/>
</dbReference>
<dbReference type="CDD" id="cd01062">
    <property type="entry name" value="RNase_T2_prok"/>
    <property type="match status" value="1"/>
</dbReference>